<gene>
    <name evidence="5" type="ORF">GCM10011511_00690</name>
</gene>
<protein>
    <submittedName>
        <fullName evidence="5">AraC family transcriptional regulator</fullName>
    </submittedName>
</protein>
<evidence type="ECO:0000256" key="2">
    <source>
        <dbReference type="ARBA" id="ARBA00023125"/>
    </source>
</evidence>
<dbReference type="PROSITE" id="PS01124">
    <property type="entry name" value="HTH_ARAC_FAMILY_2"/>
    <property type="match status" value="1"/>
</dbReference>
<dbReference type="SMART" id="SM00342">
    <property type="entry name" value="HTH_ARAC"/>
    <property type="match status" value="1"/>
</dbReference>
<evidence type="ECO:0000256" key="1">
    <source>
        <dbReference type="ARBA" id="ARBA00023015"/>
    </source>
</evidence>
<comment type="caution">
    <text evidence="5">The sequence shown here is derived from an EMBL/GenBank/DDBJ whole genome shotgun (WGS) entry which is preliminary data.</text>
</comment>
<dbReference type="Gene3D" id="1.10.10.60">
    <property type="entry name" value="Homeodomain-like"/>
    <property type="match status" value="1"/>
</dbReference>
<reference evidence="5" key="1">
    <citation type="journal article" date="2014" name="Int. J. Syst. Evol. Microbiol.">
        <title>Complete genome sequence of Corynebacterium casei LMG S-19264T (=DSM 44701T), isolated from a smear-ripened cheese.</title>
        <authorList>
            <consortium name="US DOE Joint Genome Institute (JGI-PGF)"/>
            <person name="Walter F."/>
            <person name="Albersmeier A."/>
            <person name="Kalinowski J."/>
            <person name="Ruckert C."/>
        </authorList>
    </citation>
    <scope>NUCLEOTIDE SEQUENCE</scope>
    <source>
        <strain evidence="5">CGMCC 1.15448</strain>
    </source>
</reference>
<dbReference type="SUPFAM" id="SSF46689">
    <property type="entry name" value="Homeodomain-like"/>
    <property type="match status" value="1"/>
</dbReference>
<accession>A0A8J2U672</accession>
<dbReference type="InterPro" id="IPR009057">
    <property type="entry name" value="Homeodomain-like_sf"/>
</dbReference>
<dbReference type="EMBL" id="BMJC01000001">
    <property type="protein sequence ID" value="GGA81617.1"/>
    <property type="molecule type" value="Genomic_DNA"/>
</dbReference>
<dbReference type="Proteomes" id="UP000607559">
    <property type="component" value="Unassembled WGS sequence"/>
</dbReference>
<keyword evidence="6" id="KW-1185">Reference proteome</keyword>
<keyword evidence="2" id="KW-0238">DNA-binding</keyword>
<dbReference type="PANTHER" id="PTHR43280">
    <property type="entry name" value="ARAC-FAMILY TRANSCRIPTIONAL REGULATOR"/>
    <property type="match status" value="1"/>
</dbReference>
<keyword evidence="3" id="KW-0804">Transcription</keyword>
<evidence type="ECO:0000256" key="3">
    <source>
        <dbReference type="ARBA" id="ARBA00023163"/>
    </source>
</evidence>
<dbReference type="GO" id="GO:0043565">
    <property type="term" value="F:sequence-specific DNA binding"/>
    <property type="evidence" value="ECO:0007669"/>
    <property type="project" value="InterPro"/>
</dbReference>
<dbReference type="InterPro" id="IPR046532">
    <property type="entry name" value="DUF6597"/>
</dbReference>
<feature type="domain" description="HTH araC/xylS-type" evidence="4">
    <location>
        <begin position="156"/>
        <end position="256"/>
    </location>
</feature>
<dbReference type="Pfam" id="PF12833">
    <property type="entry name" value="HTH_18"/>
    <property type="match status" value="1"/>
</dbReference>
<keyword evidence="1" id="KW-0805">Transcription regulation</keyword>
<dbReference type="Pfam" id="PF20240">
    <property type="entry name" value="DUF6597"/>
    <property type="match status" value="1"/>
</dbReference>
<name>A0A8J2U672_9BACT</name>
<dbReference type="RefSeq" id="WP_188927415.1">
    <property type="nucleotide sequence ID" value="NZ_BMJC01000001.1"/>
</dbReference>
<evidence type="ECO:0000313" key="6">
    <source>
        <dbReference type="Proteomes" id="UP000607559"/>
    </source>
</evidence>
<organism evidence="5 6">
    <name type="scientific">Puia dinghuensis</name>
    <dbReference type="NCBI Taxonomy" id="1792502"/>
    <lineage>
        <taxon>Bacteria</taxon>
        <taxon>Pseudomonadati</taxon>
        <taxon>Bacteroidota</taxon>
        <taxon>Chitinophagia</taxon>
        <taxon>Chitinophagales</taxon>
        <taxon>Chitinophagaceae</taxon>
        <taxon>Puia</taxon>
    </lineage>
</organism>
<evidence type="ECO:0000313" key="5">
    <source>
        <dbReference type="EMBL" id="GGA81617.1"/>
    </source>
</evidence>
<dbReference type="AlphaFoldDB" id="A0A8J2U672"/>
<sequence length="266" mass="30132">MEFTYFPPSDILKPYIRHYYIFHSTSGTTFEDVVFPSGDMEMIFNLASGIWSTQDKRNPLIELWGQITKPLDIQSSGSHTMLGIKFFPHSAAYFLECPVGDFNDQVADLGDILGKPVKQLHTQLLATGDAAKRIALVESFLIDRLIQGEKRSFRIDKVGHILKSMVKAPAEIKLSAIATQHGITSRYLNKLVYQHTGLTPISFNKIRRFQFSLKLIAKNDQPFTAIAYDCGYFDQSHFIKEFKSFTGLTPSAYLKNISPVNQLLQQ</sequence>
<dbReference type="GO" id="GO:0003700">
    <property type="term" value="F:DNA-binding transcription factor activity"/>
    <property type="evidence" value="ECO:0007669"/>
    <property type="project" value="InterPro"/>
</dbReference>
<dbReference type="PANTHER" id="PTHR43280:SF2">
    <property type="entry name" value="HTH-TYPE TRANSCRIPTIONAL REGULATOR EXSA"/>
    <property type="match status" value="1"/>
</dbReference>
<proteinExistence type="predicted"/>
<reference evidence="5" key="2">
    <citation type="submission" date="2020-09" db="EMBL/GenBank/DDBJ databases">
        <authorList>
            <person name="Sun Q."/>
            <person name="Zhou Y."/>
        </authorList>
    </citation>
    <scope>NUCLEOTIDE SEQUENCE</scope>
    <source>
        <strain evidence="5">CGMCC 1.15448</strain>
    </source>
</reference>
<dbReference type="InterPro" id="IPR018060">
    <property type="entry name" value="HTH_AraC"/>
</dbReference>
<evidence type="ECO:0000259" key="4">
    <source>
        <dbReference type="PROSITE" id="PS01124"/>
    </source>
</evidence>